<gene>
    <name evidence="3" type="ORF">POM88_028633</name>
</gene>
<evidence type="ECO:0000256" key="2">
    <source>
        <dbReference type="ARBA" id="ARBA00023136"/>
    </source>
</evidence>
<dbReference type="PANTHER" id="PTHR31234">
    <property type="entry name" value="LATE EMBRYOGENESIS ABUNDANT (LEA) HYDROXYPROLINE-RICH GLYCOPROTEIN FAMILY"/>
    <property type="match status" value="1"/>
</dbReference>
<evidence type="ECO:0000313" key="3">
    <source>
        <dbReference type="EMBL" id="KAK1372440.1"/>
    </source>
</evidence>
<reference evidence="3" key="1">
    <citation type="submission" date="2023-02" db="EMBL/GenBank/DDBJ databases">
        <title>Genome of toxic invasive species Heracleum sosnowskyi carries increased number of genes despite the absence of recent whole-genome duplications.</title>
        <authorList>
            <person name="Schelkunov M."/>
            <person name="Shtratnikova V."/>
            <person name="Makarenko M."/>
            <person name="Klepikova A."/>
            <person name="Omelchenko D."/>
            <person name="Novikova G."/>
            <person name="Obukhova E."/>
            <person name="Bogdanov V."/>
            <person name="Penin A."/>
            <person name="Logacheva M."/>
        </authorList>
    </citation>
    <scope>NUCLEOTIDE SEQUENCE</scope>
    <source>
        <strain evidence="3">Hsosn_3</strain>
        <tissue evidence="3">Leaf</tissue>
    </source>
</reference>
<dbReference type="EMBL" id="JAUIZM010000007">
    <property type="protein sequence ID" value="KAK1372440.1"/>
    <property type="molecule type" value="Genomic_DNA"/>
</dbReference>
<dbReference type="GO" id="GO:0098542">
    <property type="term" value="P:defense response to other organism"/>
    <property type="evidence" value="ECO:0007669"/>
    <property type="project" value="InterPro"/>
</dbReference>
<dbReference type="Proteomes" id="UP001237642">
    <property type="component" value="Unassembled WGS sequence"/>
</dbReference>
<comment type="subcellular location">
    <subcellularLocation>
        <location evidence="1">Membrane</location>
    </subcellularLocation>
</comment>
<dbReference type="GO" id="GO:0005886">
    <property type="term" value="C:plasma membrane"/>
    <property type="evidence" value="ECO:0007669"/>
    <property type="project" value="TreeGrafter"/>
</dbReference>
<keyword evidence="2" id="KW-0472">Membrane</keyword>
<reference evidence="3" key="2">
    <citation type="submission" date="2023-05" db="EMBL/GenBank/DDBJ databases">
        <authorList>
            <person name="Schelkunov M.I."/>
        </authorList>
    </citation>
    <scope>NUCLEOTIDE SEQUENCE</scope>
    <source>
        <strain evidence="3">Hsosn_3</strain>
        <tissue evidence="3">Leaf</tissue>
    </source>
</reference>
<dbReference type="InterPro" id="IPR044839">
    <property type="entry name" value="NDR1-like"/>
</dbReference>
<protein>
    <recommendedName>
        <fullName evidence="5">Late embryogenesis abundant protein LEA-2 subgroup domain-containing protein</fullName>
    </recommendedName>
</protein>
<sequence length="224" mass="25572">MGYTIRQIEQVQKFFLYMISECTRLLCQFLTVSFVKKASHHNESSDNTTCDTIGIFVIISYLVIHPTTPSIGVSNAHLDKFDYNQLGILDVQVSIVINAKNGNIKNHVRFYGLELILALHGLQIAKLVNKPFDVKKNDSLEFFYVVKSNQIPLRSVYGDYVQSSLMKSRVSLELKGTPKTRWKVWVIDSVKITLHMDCDLRFVYPNGSLSTESHCRSKSVIHHC</sequence>
<proteinExistence type="predicted"/>
<keyword evidence="4" id="KW-1185">Reference proteome</keyword>
<name>A0AAD8HSF3_9APIA</name>
<organism evidence="3 4">
    <name type="scientific">Heracleum sosnowskyi</name>
    <dbReference type="NCBI Taxonomy" id="360622"/>
    <lineage>
        <taxon>Eukaryota</taxon>
        <taxon>Viridiplantae</taxon>
        <taxon>Streptophyta</taxon>
        <taxon>Embryophyta</taxon>
        <taxon>Tracheophyta</taxon>
        <taxon>Spermatophyta</taxon>
        <taxon>Magnoliopsida</taxon>
        <taxon>eudicotyledons</taxon>
        <taxon>Gunneridae</taxon>
        <taxon>Pentapetalae</taxon>
        <taxon>asterids</taxon>
        <taxon>campanulids</taxon>
        <taxon>Apiales</taxon>
        <taxon>Apiaceae</taxon>
        <taxon>Apioideae</taxon>
        <taxon>apioid superclade</taxon>
        <taxon>Tordylieae</taxon>
        <taxon>Tordyliinae</taxon>
        <taxon>Heracleum</taxon>
    </lineage>
</organism>
<comment type="caution">
    <text evidence="3">The sequence shown here is derived from an EMBL/GenBank/DDBJ whole genome shotgun (WGS) entry which is preliminary data.</text>
</comment>
<evidence type="ECO:0008006" key="5">
    <source>
        <dbReference type="Google" id="ProtNLM"/>
    </source>
</evidence>
<dbReference type="PANTHER" id="PTHR31234:SF66">
    <property type="entry name" value="LATE EMBRYOGENESIS ABUNDANT PROTEIN"/>
    <property type="match status" value="1"/>
</dbReference>
<accession>A0AAD8HSF3</accession>
<evidence type="ECO:0000256" key="1">
    <source>
        <dbReference type="ARBA" id="ARBA00004370"/>
    </source>
</evidence>
<dbReference type="AlphaFoldDB" id="A0AAD8HSF3"/>
<evidence type="ECO:0000313" key="4">
    <source>
        <dbReference type="Proteomes" id="UP001237642"/>
    </source>
</evidence>